<protein>
    <recommendedName>
        <fullName evidence="6">PSI domain-containing protein</fullName>
    </recommendedName>
</protein>
<sequence>MPCPALIPRSELDFNLSSLALTLSGPKDDRERLEHCWGILDCGDCHRSQHHCGWCPISGTCLPLPLNPLARAFPLLSPISHHHICALGAERFELRTAGLGCQVSTITFLTSIVTILITLAVLLGSWLLIRLGRWGIGVWKRAKGGWVVYGDGSEGVWVRKGEGWGPWWRRVRGLQREEEVVVVHGEDGEQRRSWAARFGIGGGEGRRGEEEEERPLLGG</sequence>
<accession>A0A6A6Y1Q5</accession>
<dbReference type="Proteomes" id="UP000504636">
    <property type="component" value="Unplaced"/>
</dbReference>
<dbReference type="EMBL" id="MU003728">
    <property type="protein sequence ID" value="KAF2801737.1"/>
    <property type="molecule type" value="Genomic_DNA"/>
</dbReference>
<evidence type="ECO:0008006" key="6">
    <source>
        <dbReference type="Google" id="ProtNLM"/>
    </source>
</evidence>
<keyword evidence="2" id="KW-0812">Transmembrane</keyword>
<reference evidence="5" key="2">
    <citation type="submission" date="2020-04" db="EMBL/GenBank/DDBJ databases">
        <authorList>
            <consortium name="NCBI Genome Project"/>
        </authorList>
    </citation>
    <scope>NUCLEOTIDE SEQUENCE</scope>
    <source>
        <strain evidence="5">CBS 304.34</strain>
    </source>
</reference>
<name>A0A6A6Y1Q5_9PEZI</name>
<evidence type="ECO:0000313" key="4">
    <source>
        <dbReference type="Proteomes" id="UP000504636"/>
    </source>
</evidence>
<gene>
    <name evidence="3 5" type="ORF">BDZ99DRAFT_512808</name>
</gene>
<keyword evidence="2" id="KW-0472">Membrane</keyword>
<dbReference type="OrthoDB" id="5427091at2759"/>
<dbReference type="GeneID" id="54465549"/>
<dbReference type="AlphaFoldDB" id="A0A6A6Y1Q5"/>
<evidence type="ECO:0000313" key="3">
    <source>
        <dbReference type="EMBL" id="KAF2801737.1"/>
    </source>
</evidence>
<reference evidence="3 5" key="1">
    <citation type="journal article" date="2020" name="Stud. Mycol.">
        <title>101 Dothideomycetes genomes: a test case for predicting lifestyles and emergence of pathogens.</title>
        <authorList>
            <person name="Haridas S."/>
            <person name="Albert R."/>
            <person name="Binder M."/>
            <person name="Bloem J."/>
            <person name="Labutti K."/>
            <person name="Salamov A."/>
            <person name="Andreopoulos B."/>
            <person name="Baker S."/>
            <person name="Barry K."/>
            <person name="Bills G."/>
            <person name="Bluhm B."/>
            <person name="Cannon C."/>
            <person name="Castanera R."/>
            <person name="Culley D."/>
            <person name="Daum C."/>
            <person name="Ezra D."/>
            <person name="Gonzalez J."/>
            <person name="Henrissat B."/>
            <person name="Kuo A."/>
            <person name="Liang C."/>
            <person name="Lipzen A."/>
            <person name="Lutzoni F."/>
            <person name="Magnuson J."/>
            <person name="Mondo S."/>
            <person name="Nolan M."/>
            <person name="Ohm R."/>
            <person name="Pangilinan J."/>
            <person name="Park H.-J."/>
            <person name="Ramirez L."/>
            <person name="Alfaro M."/>
            <person name="Sun H."/>
            <person name="Tritt A."/>
            <person name="Yoshinaga Y."/>
            <person name="Zwiers L.-H."/>
            <person name="Turgeon B."/>
            <person name="Goodwin S."/>
            <person name="Spatafora J."/>
            <person name="Crous P."/>
            <person name="Grigoriev I."/>
        </authorList>
    </citation>
    <scope>NUCLEOTIDE SEQUENCE</scope>
    <source>
        <strain evidence="3 5">CBS 304.34</strain>
    </source>
</reference>
<keyword evidence="2" id="KW-1133">Transmembrane helix</keyword>
<organism evidence="3">
    <name type="scientific">Mytilinidion resinicola</name>
    <dbReference type="NCBI Taxonomy" id="574789"/>
    <lineage>
        <taxon>Eukaryota</taxon>
        <taxon>Fungi</taxon>
        <taxon>Dikarya</taxon>
        <taxon>Ascomycota</taxon>
        <taxon>Pezizomycotina</taxon>
        <taxon>Dothideomycetes</taxon>
        <taxon>Pleosporomycetidae</taxon>
        <taxon>Mytilinidiales</taxon>
        <taxon>Mytilinidiaceae</taxon>
        <taxon>Mytilinidion</taxon>
    </lineage>
</organism>
<evidence type="ECO:0000313" key="5">
    <source>
        <dbReference type="RefSeq" id="XP_033568701.1"/>
    </source>
</evidence>
<evidence type="ECO:0000256" key="1">
    <source>
        <dbReference type="SAM" id="MobiDB-lite"/>
    </source>
</evidence>
<feature type="region of interest" description="Disordered" evidence="1">
    <location>
        <begin position="200"/>
        <end position="219"/>
    </location>
</feature>
<reference evidence="5" key="3">
    <citation type="submission" date="2025-04" db="UniProtKB">
        <authorList>
            <consortium name="RefSeq"/>
        </authorList>
    </citation>
    <scope>IDENTIFICATION</scope>
    <source>
        <strain evidence="5">CBS 304.34</strain>
    </source>
</reference>
<feature type="transmembrane region" description="Helical" evidence="2">
    <location>
        <begin position="108"/>
        <end position="129"/>
    </location>
</feature>
<keyword evidence="4" id="KW-1185">Reference proteome</keyword>
<evidence type="ECO:0000256" key="2">
    <source>
        <dbReference type="SAM" id="Phobius"/>
    </source>
</evidence>
<proteinExistence type="predicted"/>
<dbReference type="RefSeq" id="XP_033568701.1">
    <property type="nucleotide sequence ID" value="XM_033724656.1"/>
</dbReference>